<evidence type="ECO:0000256" key="1">
    <source>
        <dbReference type="ARBA" id="ARBA00022679"/>
    </source>
</evidence>
<gene>
    <name evidence="3" type="ORF">POTOM_015682</name>
</gene>
<sequence length="472" mass="52904">MTSAHKVKMLDVHHVTPFFTPPEFATELSLPLTFFDIMWLKLQPVGYIFFYKLTESTPAFFNSVILPKLKHSLSRTLVHFLPLAGNVTWPPQATKPTILYTPNDAIQLTVAESNADFDHLSGNDIREAIKSHHYLPELPVTDAKATAMTMQITLFPNQGFCVGMSSHHSILDGTSYSMFIKAWSYISTLSDKEKQQYPTLLPELTPVLDRTGIQDPAGFEKRFLNAWLGVKVPGQDPSCSRSLKLLPVITPRSSLVRAVVEVSREQINKLRERVRTQFEKIHKEDPKETELVHMSSFVLLYAFVVICIVKSKGLEKNRKVVFGFLADCRARLDPPIHDKYFGNCLYSFAVETEAEALLEENGFAWAVERLSDTIRNLEKGVLDGVKEALATYNKTARSGAALLLGVAGSTHYDVYGTDLGWGRPEKVEITSIDQTAAISMTKSKHGSGVEFALVLEKHEMEKFMSMFVDGVI</sequence>
<accession>A0A8X8A0B4</accession>
<evidence type="ECO:0000313" key="4">
    <source>
        <dbReference type="Proteomes" id="UP000886885"/>
    </source>
</evidence>
<reference evidence="3" key="1">
    <citation type="journal article" date="2020" name="bioRxiv">
        <title>Hybrid origin of Populus tomentosa Carr. identified through genome sequencing and phylogenomic analysis.</title>
        <authorList>
            <person name="An X."/>
            <person name="Gao K."/>
            <person name="Chen Z."/>
            <person name="Li J."/>
            <person name="Yang X."/>
            <person name="Yang X."/>
            <person name="Zhou J."/>
            <person name="Guo T."/>
            <person name="Zhao T."/>
            <person name="Huang S."/>
            <person name="Miao D."/>
            <person name="Khan W.U."/>
            <person name="Rao P."/>
            <person name="Ye M."/>
            <person name="Lei B."/>
            <person name="Liao W."/>
            <person name="Wang J."/>
            <person name="Ji L."/>
            <person name="Li Y."/>
            <person name="Guo B."/>
            <person name="Mustafa N.S."/>
            <person name="Li S."/>
            <person name="Yun Q."/>
            <person name="Keller S.R."/>
            <person name="Mao J."/>
            <person name="Zhang R."/>
            <person name="Strauss S.H."/>
        </authorList>
    </citation>
    <scope>NUCLEOTIDE SEQUENCE</scope>
    <source>
        <strain evidence="3">GM15</strain>
        <tissue evidence="3">Leaf</tissue>
    </source>
</reference>
<dbReference type="GO" id="GO:0016747">
    <property type="term" value="F:acyltransferase activity, transferring groups other than amino-acyl groups"/>
    <property type="evidence" value="ECO:0007669"/>
    <property type="project" value="UniProtKB-ARBA"/>
</dbReference>
<proteinExistence type="predicted"/>
<name>A0A8X8A0B4_POPTO</name>
<dbReference type="AlphaFoldDB" id="A0A8X8A0B4"/>
<organism evidence="3 4">
    <name type="scientific">Populus tomentosa</name>
    <name type="common">Chinese white poplar</name>
    <dbReference type="NCBI Taxonomy" id="118781"/>
    <lineage>
        <taxon>Eukaryota</taxon>
        <taxon>Viridiplantae</taxon>
        <taxon>Streptophyta</taxon>
        <taxon>Embryophyta</taxon>
        <taxon>Tracheophyta</taxon>
        <taxon>Spermatophyta</taxon>
        <taxon>Magnoliopsida</taxon>
        <taxon>eudicotyledons</taxon>
        <taxon>Gunneridae</taxon>
        <taxon>Pentapetalae</taxon>
        <taxon>rosids</taxon>
        <taxon>fabids</taxon>
        <taxon>Malpighiales</taxon>
        <taxon>Salicaceae</taxon>
        <taxon>Saliceae</taxon>
        <taxon>Populus</taxon>
    </lineage>
</organism>
<comment type="caution">
    <text evidence="3">The sequence shown here is derived from an EMBL/GenBank/DDBJ whole genome shotgun (WGS) entry which is preliminary data.</text>
</comment>
<keyword evidence="4" id="KW-1185">Reference proteome</keyword>
<dbReference type="InterPro" id="IPR051504">
    <property type="entry name" value="Plant_metabolite_acyltrans"/>
</dbReference>
<dbReference type="PANTHER" id="PTHR31625">
    <property type="match status" value="1"/>
</dbReference>
<evidence type="ECO:0008006" key="5">
    <source>
        <dbReference type="Google" id="ProtNLM"/>
    </source>
</evidence>
<dbReference type="Pfam" id="PF02458">
    <property type="entry name" value="Transferase"/>
    <property type="match status" value="1"/>
</dbReference>
<evidence type="ECO:0000313" key="3">
    <source>
        <dbReference type="EMBL" id="KAG6779309.1"/>
    </source>
</evidence>
<dbReference type="Proteomes" id="UP000886885">
    <property type="component" value="Chromosome 4A"/>
</dbReference>
<dbReference type="EMBL" id="JAAWWB010000007">
    <property type="protein sequence ID" value="KAG6779309.1"/>
    <property type="molecule type" value="Genomic_DNA"/>
</dbReference>
<protein>
    <recommendedName>
        <fullName evidence="5">HXXXD-type acyl-transferase family protein</fullName>
    </recommendedName>
</protein>
<dbReference type="OrthoDB" id="1862401at2759"/>
<keyword evidence="1" id="KW-0808">Transferase</keyword>
<keyword evidence="2" id="KW-0012">Acyltransferase</keyword>
<evidence type="ECO:0000256" key="2">
    <source>
        <dbReference type="ARBA" id="ARBA00023315"/>
    </source>
</evidence>